<keyword evidence="2" id="KW-0812">Transmembrane</keyword>
<feature type="region of interest" description="Disordered" evidence="1">
    <location>
        <begin position="116"/>
        <end position="199"/>
    </location>
</feature>
<gene>
    <name evidence="3" type="ORF">KUTeg_013705</name>
</gene>
<evidence type="ECO:0000313" key="3">
    <source>
        <dbReference type="EMBL" id="KAJ8308831.1"/>
    </source>
</evidence>
<dbReference type="EMBL" id="JARBDR010000657">
    <property type="protein sequence ID" value="KAJ8308831.1"/>
    <property type="molecule type" value="Genomic_DNA"/>
</dbReference>
<reference evidence="3 4" key="1">
    <citation type="submission" date="2022-12" db="EMBL/GenBank/DDBJ databases">
        <title>Chromosome-level genome of Tegillarca granosa.</title>
        <authorList>
            <person name="Kim J."/>
        </authorList>
    </citation>
    <scope>NUCLEOTIDE SEQUENCE [LARGE SCALE GENOMIC DNA]</scope>
    <source>
        <strain evidence="3">Teg-2019</strain>
        <tissue evidence="3">Adductor muscle</tissue>
    </source>
</reference>
<organism evidence="3 4">
    <name type="scientific">Tegillarca granosa</name>
    <name type="common">Malaysian cockle</name>
    <name type="synonym">Anadara granosa</name>
    <dbReference type="NCBI Taxonomy" id="220873"/>
    <lineage>
        <taxon>Eukaryota</taxon>
        <taxon>Metazoa</taxon>
        <taxon>Spiralia</taxon>
        <taxon>Lophotrochozoa</taxon>
        <taxon>Mollusca</taxon>
        <taxon>Bivalvia</taxon>
        <taxon>Autobranchia</taxon>
        <taxon>Pteriomorphia</taxon>
        <taxon>Arcoida</taxon>
        <taxon>Arcoidea</taxon>
        <taxon>Arcidae</taxon>
        <taxon>Tegillarca</taxon>
    </lineage>
</organism>
<keyword evidence="2" id="KW-1133">Transmembrane helix</keyword>
<evidence type="ECO:0000313" key="4">
    <source>
        <dbReference type="Proteomes" id="UP001217089"/>
    </source>
</evidence>
<comment type="caution">
    <text evidence="3">The sequence shown here is derived from an EMBL/GenBank/DDBJ whole genome shotgun (WGS) entry which is preliminary data.</text>
</comment>
<keyword evidence="2" id="KW-0472">Membrane</keyword>
<accession>A0ABQ9EXZ8</accession>
<dbReference type="Proteomes" id="UP001217089">
    <property type="component" value="Unassembled WGS sequence"/>
</dbReference>
<proteinExistence type="predicted"/>
<feature type="compositionally biased region" description="Low complexity" evidence="1">
    <location>
        <begin position="116"/>
        <end position="132"/>
    </location>
</feature>
<keyword evidence="4" id="KW-1185">Reference proteome</keyword>
<evidence type="ECO:0000256" key="1">
    <source>
        <dbReference type="SAM" id="MobiDB-lite"/>
    </source>
</evidence>
<sequence length="212" mass="23923">MYTFTDNTTRDYFCQHTCEHYKNVTINFMLDQAPCPPVWKTSLFWNHPKLTGLSTSELDYVVKRCGIPLDGERQRCNVVCAILISCGVLVVCCLVLLLANRYYRLKMREKVKCESSSDLSSRGSSENGTSSTKDLYIETNGNKPSVRYDHAQDNVAFDQSNDDEPNNKVDDADNQTLPRDEFDESNNDDSKTDMTGTITDTVGKLQNVTSVT</sequence>
<feature type="transmembrane region" description="Helical" evidence="2">
    <location>
        <begin position="81"/>
        <end position="100"/>
    </location>
</feature>
<protein>
    <submittedName>
        <fullName evidence="3">Uncharacterized protein</fullName>
    </submittedName>
</protein>
<evidence type="ECO:0000256" key="2">
    <source>
        <dbReference type="SAM" id="Phobius"/>
    </source>
</evidence>
<name>A0ABQ9EXZ8_TEGGR</name>